<evidence type="ECO:0000256" key="1">
    <source>
        <dbReference type="SAM" id="MobiDB-lite"/>
    </source>
</evidence>
<protein>
    <submittedName>
        <fullName evidence="2">Uncharacterized protein</fullName>
    </submittedName>
</protein>
<name>A0A8T8TT05_9BASI</name>
<comment type="caution">
    <text evidence="2">The sequence shown here is derived from an EMBL/GenBank/DDBJ whole genome shotgun (WGS) entry which is preliminary data.</text>
</comment>
<accession>A0A8T8TT05</accession>
<sequence length="80" mass="8234">MAEGLLNGKAVVRILHFDGSHVPGRVWTLESPHGTPADQPTTTEGNRATTASLQPASFINASTSESAFLESSPNGGSSSP</sequence>
<dbReference type="Proteomes" id="UP000077671">
    <property type="component" value="Unassembled WGS sequence"/>
</dbReference>
<proteinExistence type="predicted"/>
<feature type="region of interest" description="Disordered" evidence="1">
    <location>
        <begin position="26"/>
        <end position="50"/>
    </location>
</feature>
<organism evidence="2 3">
    <name type="scientific">Tilletia caries</name>
    <name type="common">wheat bunt fungus</name>
    <dbReference type="NCBI Taxonomy" id="13290"/>
    <lineage>
        <taxon>Eukaryota</taxon>
        <taxon>Fungi</taxon>
        <taxon>Dikarya</taxon>
        <taxon>Basidiomycota</taxon>
        <taxon>Ustilaginomycotina</taxon>
        <taxon>Exobasidiomycetes</taxon>
        <taxon>Tilletiales</taxon>
        <taxon>Tilletiaceae</taxon>
        <taxon>Tilletia</taxon>
    </lineage>
</organism>
<gene>
    <name evidence="2" type="ORF">A4X03_0g741</name>
</gene>
<evidence type="ECO:0000313" key="2">
    <source>
        <dbReference type="EMBL" id="KAE8264747.1"/>
    </source>
</evidence>
<reference evidence="2" key="2">
    <citation type="journal article" date="2019" name="IMA Fungus">
        <title>Genome sequencing and comparison of five Tilletia species to identify candidate genes for the detection of regulated species infecting wheat.</title>
        <authorList>
            <person name="Nguyen H.D.T."/>
            <person name="Sultana T."/>
            <person name="Kesanakurti P."/>
            <person name="Hambleton S."/>
        </authorList>
    </citation>
    <scope>NUCLEOTIDE SEQUENCE</scope>
    <source>
        <strain evidence="2">DAOMC 238032</strain>
    </source>
</reference>
<dbReference type="AlphaFoldDB" id="A0A8T8TT05"/>
<feature type="compositionally biased region" description="Polar residues" evidence="1">
    <location>
        <begin position="38"/>
        <end position="50"/>
    </location>
</feature>
<evidence type="ECO:0000313" key="3">
    <source>
        <dbReference type="Proteomes" id="UP000077671"/>
    </source>
</evidence>
<reference evidence="2" key="1">
    <citation type="submission" date="2016-04" db="EMBL/GenBank/DDBJ databases">
        <authorList>
            <person name="Nguyen H.D."/>
            <person name="Kesanakurti P."/>
            <person name="Cullis J."/>
            <person name="Levesque C.A."/>
            <person name="Hambleton S."/>
        </authorList>
    </citation>
    <scope>NUCLEOTIDE SEQUENCE</scope>
    <source>
        <strain evidence="2">DAOMC 238032</strain>
    </source>
</reference>
<dbReference type="EMBL" id="LWDD02000048">
    <property type="protein sequence ID" value="KAE8264747.1"/>
    <property type="molecule type" value="Genomic_DNA"/>
</dbReference>